<feature type="region of interest" description="Disordered" evidence="1">
    <location>
        <begin position="174"/>
        <end position="197"/>
    </location>
</feature>
<proteinExistence type="predicted"/>
<keyword evidence="3" id="KW-1185">Reference proteome</keyword>
<dbReference type="Gene3D" id="1.25.40.10">
    <property type="entry name" value="Tetratricopeptide repeat domain"/>
    <property type="match status" value="1"/>
</dbReference>
<reference evidence="3" key="1">
    <citation type="submission" date="2018-08" db="EMBL/GenBank/DDBJ databases">
        <authorList>
            <person name="Blom J."/>
        </authorList>
    </citation>
    <scope>NUCLEOTIDE SEQUENCE [LARGE SCALE GENOMIC DNA]</scope>
    <source>
        <strain evidence="3">CCOS 865</strain>
    </source>
</reference>
<dbReference type="PANTHER" id="PTHR45011">
    <property type="entry name" value="DAP3-BINDING CELL DEATH ENHANCER 1"/>
    <property type="match status" value="1"/>
</dbReference>
<evidence type="ECO:0000313" key="2">
    <source>
        <dbReference type="EMBL" id="SYX89990.1"/>
    </source>
</evidence>
<gene>
    <name evidence="2" type="ORF">CCOS865_02256</name>
</gene>
<evidence type="ECO:0000256" key="1">
    <source>
        <dbReference type="SAM" id="MobiDB-lite"/>
    </source>
</evidence>
<dbReference type="Proteomes" id="UP000263595">
    <property type="component" value="Unassembled WGS sequence"/>
</dbReference>
<evidence type="ECO:0008006" key="4">
    <source>
        <dbReference type="Google" id="ProtNLM"/>
    </source>
</evidence>
<dbReference type="InterPro" id="IPR052748">
    <property type="entry name" value="ISR_Activator"/>
</dbReference>
<dbReference type="OrthoDB" id="9792653at2"/>
<sequence length="365" mass="39340">MSATPPPSSVEDPVDQFNLGLRYSKSRRSAPKIVFDWYRKAAKQGFAPAQHNLAVCYAAGIGTSQDEVLAAHWFRKAAQQGHAPAQCNLGSCYALGAGVPADDSMAFSWTYKAAVQGEVSAQYNLGCLYSSGRGIGISYSIAAAWFKKAADQGSDLAEGRYREMRERGVKPACLSGLGKAQPKKQGDLSKERGKRQSVEAFRGHAEDRSFGRIEVSPCPICKVRIASHALRNHVREYHRPEPKLDQNASRHPPIKKVSGPNLPILPASSCHTPSLEQSSALESLCPRCGGDGGVRGGCGKCDGSGWVPSAMEHDYVYRPDRSIGESSRISNADYLGGNAGAHFREIDGRIGTNPCHDDYSEEGQG</sequence>
<dbReference type="EMBL" id="UNOZ01000013">
    <property type="protein sequence ID" value="SYX89990.1"/>
    <property type="molecule type" value="Genomic_DNA"/>
</dbReference>
<dbReference type="AlphaFoldDB" id="A0A383RSD7"/>
<accession>A0A383RSD7</accession>
<dbReference type="Pfam" id="PF08238">
    <property type="entry name" value="Sel1"/>
    <property type="match status" value="4"/>
</dbReference>
<protein>
    <recommendedName>
        <fullName evidence="4">Secretory immunoglobulin A-binding protein EsiB</fullName>
    </recommendedName>
</protein>
<dbReference type="PANTHER" id="PTHR45011:SF1">
    <property type="entry name" value="DAP3-BINDING CELL DEATH ENHANCER 1"/>
    <property type="match status" value="1"/>
</dbReference>
<evidence type="ECO:0000313" key="3">
    <source>
        <dbReference type="Proteomes" id="UP000263595"/>
    </source>
</evidence>
<dbReference type="SUPFAM" id="SSF81901">
    <property type="entry name" value="HCP-like"/>
    <property type="match status" value="1"/>
</dbReference>
<dbReference type="InterPro" id="IPR006597">
    <property type="entry name" value="Sel1-like"/>
</dbReference>
<organism evidence="2 3">
    <name type="scientific">Pseudomonas reidholzensis</name>
    <dbReference type="NCBI Taxonomy" id="1785162"/>
    <lineage>
        <taxon>Bacteria</taxon>
        <taxon>Pseudomonadati</taxon>
        <taxon>Pseudomonadota</taxon>
        <taxon>Gammaproteobacteria</taxon>
        <taxon>Pseudomonadales</taxon>
        <taxon>Pseudomonadaceae</taxon>
        <taxon>Pseudomonas</taxon>
    </lineage>
</organism>
<feature type="compositionally biased region" description="Basic and acidic residues" evidence="1">
    <location>
        <begin position="184"/>
        <end position="197"/>
    </location>
</feature>
<name>A0A383RSD7_9PSED</name>
<dbReference type="SMART" id="SM00671">
    <property type="entry name" value="SEL1"/>
    <property type="match status" value="4"/>
</dbReference>
<dbReference type="RefSeq" id="WP_119140776.1">
    <property type="nucleotide sequence ID" value="NZ_CBCSFL010000040.1"/>
</dbReference>
<dbReference type="InterPro" id="IPR011990">
    <property type="entry name" value="TPR-like_helical_dom_sf"/>
</dbReference>